<gene>
    <name evidence="1" type="ORF">C5167_018330</name>
</gene>
<dbReference type="AlphaFoldDB" id="A0A4Y7IQD1"/>
<dbReference type="Proteomes" id="UP000316621">
    <property type="component" value="Chromosome 2"/>
</dbReference>
<reference evidence="1 2" key="1">
    <citation type="journal article" date="2018" name="Science">
        <title>The opium poppy genome and morphinan production.</title>
        <authorList>
            <person name="Guo L."/>
            <person name="Winzer T."/>
            <person name="Yang X."/>
            <person name="Li Y."/>
            <person name="Ning Z."/>
            <person name="He Z."/>
            <person name="Teodor R."/>
            <person name="Lu Y."/>
            <person name="Bowser T.A."/>
            <person name="Graham I.A."/>
            <person name="Ye K."/>
        </authorList>
    </citation>
    <scope>NUCLEOTIDE SEQUENCE [LARGE SCALE GENOMIC DNA]</scope>
    <source>
        <strain evidence="2">cv. HN1</strain>
        <tissue evidence="1">Leaves</tissue>
    </source>
</reference>
<keyword evidence="2" id="KW-1185">Reference proteome</keyword>
<dbReference type="Gramene" id="RZC49902">
    <property type="protein sequence ID" value="RZC49902"/>
    <property type="gene ID" value="C5167_018330"/>
</dbReference>
<name>A0A4Y7IQD1_PAPSO</name>
<protein>
    <submittedName>
        <fullName evidence="1">Uncharacterized protein</fullName>
    </submittedName>
</protein>
<sequence length="189" mass="21625">MLQLMKYSEMKMGLIQNCCIKNYLSRDGRSMNSTCLKFSGTVIFLLLHFQVTRFSTKMYLRQQPAIFFTTEMGISFLQRLEDWAKLTSRTTWSLLPAYSVYWASKVFQINKYHQSSTNIILASFSILCTLIDTLSLTGSLSVYQPYPCKVVGSCEKRQLDQCTGADTAGKISHCWKQCLNSFSFLDSLC</sequence>
<evidence type="ECO:0000313" key="2">
    <source>
        <dbReference type="Proteomes" id="UP000316621"/>
    </source>
</evidence>
<organism evidence="1 2">
    <name type="scientific">Papaver somniferum</name>
    <name type="common">Opium poppy</name>
    <dbReference type="NCBI Taxonomy" id="3469"/>
    <lineage>
        <taxon>Eukaryota</taxon>
        <taxon>Viridiplantae</taxon>
        <taxon>Streptophyta</taxon>
        <taxon>Embryophyta</taxon>
        <taxon>Tracheophyta</taxon>
        <taxon>Spermatophyta</taxon>
        <taxon>Magnoliopsida</taxon>
        <taxon>Ranunculales</taxon>
        <taxon>Papaveraceae</taxon>
        <taxon>Papaveroideae</taxon>
        <taxon>Papaver</taxon>
    </lineage>
</organism>
<accession>A0A4Y7IQD1</accession>
<dbReference type="EMBL" id="CM010716">
    <property type="protein sequence ID" value="RZC49902.1"/>
    <property type="molecule type" value="Genomic_DNA"/>
</dbReference>
<proteinExistence type="predicted"/>
<evidence type="ECO:0000313" key="1">
    <source>
        <dbReference type="EMBL" id="RZC49902.1"/>
    </source>
</evidence>